<keyword evidence="1" id="KW-0812">Transmembrane</keyword>
<organism evidence="2 3">
    <name type="scientific">Kyrpidia spormannii</name>
    <dbReference type="NCBI Taxonomy" id="2055160"/>
    <lineage>
        <taxon>Bacteria</taxon>
        <taxon>Bacillati</taxon>
        <taxon>Bacillota</taxon>
        <taxon>Bacilli</taxon>
        <taxon>Bacillales</taxon>
        <taxon>Alicyclobacillaceae</taxon>
        <taxon>Kyrpidia</taxon>
    </lineage>
</organism>
<keyword evidence="1" id="KW-0472">Membrane</keyword>
<keyword evidence="1" id="KW-1133">Transmembrane helix</keyword>
<sequence>MGRPAALFSAVSLKFARHASQLVRLFSRGVDGGYAILVFVLATGILLAPPAIGMANNGDFERIMYQPEVGLAFTTTDPHLRYFNWVNRYFDVVGGGDARYPSSLALLLQPAIAVSQWLYGRPLFDLSVLAVFYAALLAVAAFFTLGALRRVLPPWATVFAALAGIVVYCDVAYLAYCRSLYSEAVSFVSFMFLLAFTLDLLTRPVPRIWGLVAFGAAAVAFGTAKLQMAPLALVLGVFAVRLAHLRQDRLWRVASVLCAAVVVGASTASYALTPRAFAYTNLYHSVFDGILVNPATRVQDLQSLHLDARLAVLAGTSYFDRHPIDVRGREFRERFYRKIGWTQIAGFYLTHPDRFIEAIQQSHRAALAMRPPYLGNYERSSGMPAKTLTHRFSVWSDTKRDWFPSSVWVLAGYWLVYVVVAIRGLRVRGFRSVDGLASGPRLAEFALWVGTLAVIQFPIPYLAEGRNELVKHLFTYDLLWDTTLLISGSWAIAKIESAIRLRKRQRVIMSETTAG</sequence>
<proteinExistence type="predicted"/>
<evidence type="ECO:0000313" key="2">
    <source>
        <dbReference type="EMBL" id="ATY84624.1"/>
    </source>
</evidence>
<feature type="transmembrane region" description="Helical" evidence="1">
    <location>
        <begin position="473"/>
        <end position="493"/>
    </location>
</feature>
<feature type="transmembrane region" description="Helical" evidence="1">
    <location>
        <begin position="402"/>
        <end position="422"/>
    </location>
</feature>
<feature type="transmembrane region" description="Helical" evidence="1">
    <location>
        <begin position="154"/>
        <end position="177"/>
    </location>
</feature>
<gene>
    <name evidence="2" type="ORF">CVV65_06425</name>
</gene>
<evidence type="ECO:0000256" key="1">
    <source>
        <dbReference type="SAM" id="Phobius"/>
    </source>
</evidence>
<dbReference type="AlphaFoldDB" id="A0A2K8N5L3"/>
<feature type="transmembrane region" description="Helical" evidence="1">
    <location>
        <begin position="184"/>
        <end position="202"/>
    </location>
</feature>
<accession>A0A2K8N5L3</accession>
<evidence type="ECO:0008006" key="4">
    <source>
        <dbReference type="Google" id="ProtNLM"/>
    </source>
</evidence>
<feature type="transmembrane region" description="Helical" evidence="1">
    <location>
        <begin position="35"/>
        <end position="55"/>
    </location>
</feature>
<protein>
    <recommendedName>
        <fullName evidence="4">Glycosyltransferase RgtA/B/C/D-like domain-containing protein</fullName>
    </recommendedName>
</protein>
<dbReference type="EMBL" id="CP024955">
    <property type="protein sequence ID" value="ATY84624.1"/>
    <property type="molecule type" value="Genomic_DNA"/>
</dbReference>
<feature type="transmembrane region" description="Helical" evidence="1">
    <location>
        <begin position="208"/>
        <end position="238"/>
    </location>
</feature>
<dbReference type="Proteomes" id="UP000231932">
    <property type="component" value="Chromosome"/>
</dbReference>
<feature type="transmembrane region" description="Helical" evidence="1">
    <location>
        <begin position="126"/>
        <end position="148"/>
    </location>
</feature>
<feature type="transmembrane region" description="Helical" evidence="1">
    <location>
        <begin position="250"/>
        <end position="272"/>
    </location>
</feature>
<dbReference type="RefSeq" id="WP_100667441.1">
    <property type="nucleotide sequence ID" value="NZ_CP024955.1"/>
</dbReference>
<evidence type="ECO:0000313" key="3">
    <source>
        <dbReference type="Proteomes" id="UP000231932"/>
    </source>
</evidence>
<name>A0A2K8N5L3_9BACL</name>
<reference evidence="3" key="1">
    <citation type="submission" date="2017-11" db="EMBL/GenBank/DDBJ databases">
        <title>Complete Genome Sequence of Kyrpidia sp. Strain EA-1, a thermophilic, hydrogen-oxidizing Bacterium, isolated from the Azores.</title>
        <authorList>
            <person name="Reiner J.E."/>
            <person name="Lapp C.J."/>
            <person name="Bunk B."/>
            <person name="Gescher J."/>
        </authorList>
    </citation>
    <scope>NUCLEOTIDE SEQUENCE [LARGE SCALE GENOMIC DNA]</scope>
    <source>
        <strain evidence="3">EA-1</strain>
    </source>
</reference>
<feature type="transmembrane region" description="Helical" evidence="1">
    <location>
        <begin position="442"/>
        <end position="461"/>
    </location>
</feature>
<dbReference type="OrthoDB" id="129479at2"/>
<dbReference type="KEGG" id="kyr:CVV65_06425"/>
<keyword evidence="3" id="KW-1185">Reference proteome</keyword>